<dbReference type="PROSITE" id="PS50268">
    <property type="entry name" value="CADHERIN_2"/>
    <property type="match status" value="4"/>
</dbReference>
<evidence type="ECO:0000256" key="11">
    <source>
        <dbReference type="ARBA" id="ARBA00022949"/>
    </source>
</evidence>
<dbReference type="OrthoDB" id="8961010at2759"/>
<evidence type="ECO:0000256" key="12">
    <source>
        <dbReference type="ARBA" id="ARBA00022989"/>
    </source>
</evidence>
<reference evidence="21" key="1">
    <citation type="submission" date="2019-09" db="EMBL/GenBank/DDBJ databases">
        <title>Bird 10,000 Genomes (B10K) Project - Family phase.</title>
        <authorList>
            <person name="Zhang G."/>
        </authorList>
    </citation>
    <scope>NUCLEOTIDE SEQUENCE</scope>
    <source>
        <strain evidence="21">B10K-DU-008-47</strain>
        <tissue evidence="21">Mixed tissue sample</tissue>
    </source>
</reference>
<keyword evidence="7 19" id="KW-0732">Signal</keyword>
<dbReference type="InterPro" id="IPR027397">
    <property type="entry name" value="Catenin-bd_sf"/>
</dbReference>
<feature type="domain" description="Cadherin" evidence="20">
    <location>
        <begin position="74"/>
        <end position="156"/>
    </location>
</feature>
<evidence type="ECO:0000256" key="19">
    <source>
        <dbReference type="SAM" id="SignalP"/>
    </source>
</evidence>
<dbReference type="InterPro" id="IPR015919">
    <property type="entry name" value="Cadherin-like_sf"/>
</dbReference>
<dbReference type="Gene3D" id="2.60.40.60">
    <property type="entry name" value="Cadherins"/>
    <property type="match status" value="4"/>
</dbReference>
<evidence type="ECO:0000256" key="3">
    <source>
        <dbReference type="ARBA" id="ARBA00022475"/>
    </source>
</evidence>
<name>A0A850WVW3_PIACA</name>
<dbReference type="Gene3D" id="4.10.900.10">
    <property type="entry name" value="TCF3-CBD (Catenin binding domain)"/>
    <property type="match status" value="1"/>
</dbReference>
<keyword evidence="22" id="KW-1185">Reference proteome</keyword>
<keyword evidence="5 16" id="KW-0812">Transmembrane</keyword>
<evidence type="ECO:0000256" key="7">
    <source>
        <dbReference type="ARBA" id="ARBA00022729"/>
    </source>
</evidence>
<evidence type="ECO:0000259" key="20">
    <source>
        <dbReference type="PROSITE" id="PS50268"/>
    </source>
</evidence>
<dbReference type="FunFam" id="2.60.40.60:FF:000068">
    <property type="entry name" value="Desmoglein 1"/>
    <property type="match status" value="1"/>
</dbReference>
<sequence>HTYLHLYMPIFLFLQVFLDFSTGFHVEVKEWDENGMARWKTFRRQKREWIKFAAACREGEDNSKRNPIARIRSDCEENNPITYSISGVGIDSPPYGIFVVNPKTGEINITSIVDREVTPVFVIRCFAKHSLTGADLETPLELRVRVLDINDNPPVFAQTVFTGSIEESSMDNTLVMKIIATDADEPNHLNSKIAFKIESQDPSGPPMFIMNKYTGELHLANYLDREQHSSYTLVVKASDRDGAADGISSLCSCNIKVIDVNDNFPTLAQSSFSASISENSLSSDLLRIQALDADEEFTDNWLAEFFFISGNEDNSFEIVTDRATNQGILRVIKELNYEHLQSHSLMIGVRNVAPFHHSVVNDYKLSGTPLTIEVTNLIEPPRFHPATAVFSVSESTRANYVIGTYTAIDEDTGITASNVYFYFTKYRYSIGRDPGAWFRINQNTGEITLSKAVDWESVYVVNGQYRGEVLAITRGKRRFSGGGSSTGGGGAGGGGQQGGGGTDQEGGGGEYRPGGEPDSNTDWQYYTGAYSEPDEGYTAATEYGYNGNGYYGRDAETATTLSGSAIGLMFLGGLIFVLIPILMSMSDCCGCGPGAAGGVGAGFEPVPECTEGAIHPWGIEGAQPEDRVSTYPSNLCKFSQSTGRTIFIFLFSDIYTNTYGGGGVVASGVEETTGVGYGTGTGYGTAGGISGTGEAKGSIGGTIKEYREGGVNMAFLDNYFSEKAFVYADEDEGRPANDCLLIYDHEGVGTPVGSVGCCSFIGEDTDETYLDTLGPKFKTLAEICLGKEIEPFPDVNPPWPGINVTFPNPESDLNLPPPGTTIIVNGSAPIPPPVGTTTVVTENTYTSGSTIQPPRPMPDPLLHGNMTVTETYTSGSPSLSVDPLRGSNVVVTERVVGPASASDLRGMLDIPDLTEGSNVIVTERVIAPNSRLPASLSIPDLVDGSNVVVTERVIRPASGMPGSLINIPSELSNAHNVVVTERVVSGSGMSSLGGTSLGGTNLGGLSSTGQMLSADCHLGQAMGTASPGTSRRRVTKYSTVQYTSQ</sequence>
<keyword evidence="10 16" id="KW-0130">Cell adhesion</keyword>
<evidence type="ECO:0000256" key="2">
    <source>
        <dbReference type="ARBA" id="ARBA00004568"/>
    </source>
</evidence>
<feature type="compositionally biased region" description="Gly residues" evidence="18">
    <location>
        <begin position="480"/>
        <end position="512"/>
    </location>
</feature>
<keyword evidence="13" id="KW-0472">Membrane</keyword>
<evidence type="ECO:0000256" key="9">
    <source>
        <dbReference type="ARBA" id="ARBA00022837"/>
    </source>
</evidence>
<feature type="non-terminal residue" evidence="21">
    <location>
        <position position="1"/>
    </location>
</feature>
<evidence type="ECO:0000256" key="14">
    <source>
        <dbReference type="ARBA" id="ARBA00023180"/>
    </source>
</evidence>
<feature type="domain" description="Cadherin" evidence="20">
    <location>
        <begin position="268"/>
        <end position="383"/>
    </location>
</feature>
<dbReference type="GO" id="GO:0005509">
    <property type="term" value="F:calcium ion binding"/>
    <property type="evidence" value="ECO:0007669"/>
    <property type="project" value="UniProtKB-UniRule"/>
</dbReference>
<feature type="domain" description="Cadherin" evidence="20">
    <location>
        <begin position="157"/>
        <end position="267"/>
    </location>
</feature>
<dbReference type="FunFam" id="4.10.900.10:FF:000003">
    <property type="entry name" value="Desmoglein 1"/>
    <property type="match status" value="1"/>
</dbReference>
<protein>
    <submittedName>
        <fullName evidence="21">DSG1A protein</fullName>
    </submittedName>
</protein>
<comment type="subcellular location">
    <subcellularLocation>
        <location evidence="2">Cell junction</location>
        <location evidence="2">Desmosome</location>
    </subcellularLocation>
    <subcellularLocation>
        <location evidence="1 16">Cell membrane</location>
        <topology evidence="1 16">Single-pass type I membrane protein</topology>
    </subcellularLocation>
</comment>
<evidence type="ECO:0000256" key="10">
    <source>
        <dbReference type="ARBA" id="ARBA00022889"/>
    </source>
</evidence>
<comment type="caution">
    <text evidence="21">The sequence shown here is derived from an EMBL/GenBank/DDBJ whole genome shotgun (WGS) entry which is preliminary data.</text>
</comment>
<evidence type="ECO:0000313" key="22">
    <source>
        <dbReference type="Proteomes" id="UP000653271"/>
    </source>
</evidence>
<dbReference type="PRINTS" id="PR01818">
    <property type="entry name" value="DESMOCADHERN"/>
</dbReference>
<feature type="non-terminal residue" evidence="21">
    <location>
        <position position="1045"/>
    </location>
</feature>
<dbReference type="InterPro" id="IPR000233">
    <property type="entry name" value="Cadherin_Y-type_LIR"/>
</dbReference>
<keyword evidence="8" id="KW-0677">Repeat</keyword>
<dbReference type="InterPro" id="IPR009122">
    <property type="entry name" value="Desmosomal_cadherin"/>
</dbReference>
<dbReference type="PANTHER" id="PTHR24025:SF10">
    <property type="entry name" value="DESMOGLEIN-4"/>
    <property type="match status" value="1"/>
</dbReference>
<dbReference type="Pfam" id="PF00028">
    <property type="entry name" value="Cadherin"/>
    <property type="match status" value="4"/>
</dbReference>
<evidence type="ECO:0000313" key="21">
    <source>
        <dbReference type="EMBL" id="NWH73768.1"/>
    </source>
</evidence>
<evidence type="ECO:0000256" key="5">
    <source>
        <dbReference type="ARBA" id="ARBA00022692"/>
    </source>
</evidence>
<feature type="signal peptide" evidence="19">
    <location>
        <begin position="1"/>
        <end position="23"/>
    </location>
</feature>
<keyword evidence="9 15" id="KW-0106">Calcium</keyword>
<keyword evidence="11" id="KW-0965">Cell junction</keyword>
<feature type="domain" description="Cadherin" evidence="20">
    <location>
        <begin position="384"/>
        <end position="475"/>
    </location>
</feature>
<dbReference type="GO" id="GO:0007156">
    <property type="term" value="P:homophilic cell adhesion via plasma membrane adhesion molecules"/>
    <property type="evidence" value="ECO:0007669"/>
    <property type="project" value="InterPro"/>
</dbReference>
<evidence type="ECO:0000256" key="6">
    <source>
        <dbReference type="ARBA" id="ARBA00022723"/>
    </source>
</evidence>
<dbReference type="EMBL" id="WAAB01008995">
    <property type="protein sequence ID" value="NWH73768.1"/>
    <property type="molecule type" value="Genomic_DNA"/>
</dbReference>
<evidence type="ECO:0000256" key="13">
    <source>
        <dbReference type="ARBA" id="ARBA00023136"/>
    </source>
</evidence>
<keyword evidence="3" id="KW-1003">Cell membrane</keyword>
<dbReference type="CDD" id="cd11304">
    <property type="entry name" value="Cadherin_repeat"/>
    <property type="match status" value="4"/>
</dbReference>
<evidence type="ECO:0000256" key="18">
    <source>
        <dbReference type="SAM" id="MobiDB-lite"/>
    </source>
</evidence>
<comment type="function">
    <text evidence="17">A component of desmosome cell-cell junctions which are required for positive regulation of cellular adhesion. Involved in the interaction of plaque proteins and intermediate filaments mediating cell-cell adhesion.</text>
</comment>
<gene>
    <name evidence="21" type="primary">Dsg1a</name>
    <name evidence="21" type="ORF">PIACAY_R06009</name>
</gene>
<feature type="region of interest" description="Disordered" evidence="18">
    <location>
        <begin position="480"/>
        <end position="527"/>
    </location>
</feature>
<dbReference type="SUPFAM" id="SSF49313">
    <property type="entry name" value="Cadherin-like"/>
    <property type="match status" value="4"/>
</dbReference>
<evidence type="ECO:0000256" key="17">
    <source>
        <dbReference type="RuleBase" id="RU004358"/>
    </source>
</evidence>
<dbReference type="AlphaFoldDB" id="A0A850WVW3"/>
<dbReference type="Pfam" id="PF01049">
    <property type="entry name" value="CADH_Y-type_LIR"/>
    <property type="match status" value="1"/>
</dbReference>
<dbReference type="PRINTS" id="PR00205">
    <property type="entry name" value="CADHERIN"/>
</dbReference>
<keyword evidence="14" id="KW-0325">Glycoprotein</keyword>
<feature type="region of interest" description="Disordered" evidence="18">
    <location>
        <begin position="1022"/>
        <end position="1045"/>
    </location>
</feature>
<accession>A0A850WVW3</accession>
<dbReference type="InterPro" id="IPR050971">
    <property type="entry name" value="Cadherin-domain_protein"/>
</dbReference>
<dbReference type="GO" id="GO:0005886">
    <property type="term" value="C:plasma membrane"/>
    <property type="evidence" value="ECO:0007669"/>
    <property type="project" value="UniProtKB-SubCell"/>
</dbReference>
<dbReference type="PROSITE" id="PS00232">
    <property type="entry name" value="CADHERIN_1"/>
    <property type="match status" value="2"/>
</dbReference>
<dbReference type="PRINTS" id="PR01819">
    <property type="entry name" value="DESMOGLEIN"/>
</dbReference>
<dbReference type="InterPro" id="IPR002126">
    <property type="entry name" value="Cadherin-like_dom"/>
</dbReference>
<evidence type="ECO:0000256" key="8">
    <source>
        <dbReference type="ARBA" id="ARBA00022737"/>
    </source>
</evidence>
<keyword evidence="4" id="KW-0165">Cleavage on pair of basic residues</keyword>
<dbReference type="InterPro" id="IPR020894">
    <property type="entry name" value="Cadherin_CS"/>
</dbReference>
<evidence type="ECO:0000256" key="1">
    <source>
        <dbReference type="ARBA" id="ARBA00004251"/>
    </source>
</evidence>
<dbReference type="Proteomes" id="UP000653271">
    <property type="component" value="Unassembled WGS sequence"/>
</dbReference>
<feature type="chain" id="PRO_5032471587" evidence="19">
    <location>
        <begin position="24"/>
        <end position="1045"/>
    </location>
</feature>
<evidence type="ECO:0000256" key="15">
    <source>
        <dbReference type="PROSITE-ProRule" id="PRU00043"/>
    </source>
</evidence>
<keyword evidence="12" id="KW-1133">Transmembrane helix</keyword>
<feature type="compositionally biased region" description="Polar residues" evidence="18">
    <location>
        <begin position="1036"/>
        <end position="1045"/>
    </location>
</feature>
<dbReference type="PANTHER" id="PTHR24025">
    <property type="entry name" value="DESMOGLEIN FAMILY MEMBER"/>
    <property type="match status" value="1"/>
</dbReference>
<dbReference type="FunFam" id="2.60.40.60:FF:000083">
    <property type="entry name" value="Desmoglein 1"/>
    <property type="match status" value="1"/>
</dbReference>
<organism evidence="21 22">
    <name type="scientific">Piaya cayana</name>
    <name type="common">Common squirrel cuckoo</name>
    <dbReference type="NCBI Taxonomy" id="33601"/>
    <lineage>
        <taxon>Eukaryota</taxon>
        <taxon>Metazoa</taxon>
        <taxon>Chordata</taxon>
        <taxon>Craniata</taxon>
        <taxon>Vertebrata</taxon>
        <taxon>Euteleostomi</taxon>
        <taxon>Archelosauria</taxon>
        <taxon>Archosauria</taxon>
        <taxon>Dinosauria</taxon>
        <taxon>Saurischia</taxon>
        <taxon>Theropoda</taxon>
        <taxon>Coelurosauria</taxon>
        <taxon>Aves</taxon>
        <taxon>Neognathae</taxon>
        <taxon>Neoaves</taxon>
        <taxon>Otidimorphae</taxon>
        <taxon>Cuculiformes</taxon>
        <taxon>Coccyzidae</taxon>
        <taxon>Piaya</taxon>
    </lineage>
</organism>
<proteinExistence type="predicted"/>
<dbReference type="GO" id="GO:0030057">
    <property type="term" value="C:desmosome"/>
    <property type="evidence" value="ECO:0007669"/>
    <property type="project" value="UniProtKB-SubCell"/>
</dbReference>
<evidence type="ECO:0000256" key="16">
    <source>
        <dbReference type="RuleBase" id="RU003318"/>
    </source>
</evidence>
<keyword evidence="6" id="KW-0479">Metal-binding</keyword>
<dbReference type="FunFam" id="2.60.40.60:FF:000011">
    <property type="entry name" value="Cadherin 1"/>
    <property type="match status" value="1"/>
</dbReference>
<evidence type="ECO:0000256" key="4">
    <source>
        <dbReference type="ARBA" id="ARBA00022685"/>
    </source>
</evidence>
<dbReference type="SMART" id="SM00112">
    <property type="entry name" value="CA"/>
    <property type="match status" value="4"/>
</dbReference>